<evidence type="ECO:0000313" key="2">
    <source>
        <dbReference type="Proteomes" id="UP000068016"/>
    </source>
</evidence>
<organism evidence="1 2">
    <name type="scientific">Burkholderia territorii</name>
    <dbReference type="NCBI Taxonomy" id="1503055"/>
    <lineage>
        <taxon>Bacteria</taxon>
        <taxon>Pseudomonadati</taxon>
        <taxon>Pseudomonadota</taxon>
        <taxon>Betaproteobacteria</taxon>
        <taxon>Burkholderiales</taxon>
        <taxon>Burkholderiaceae</taxon>
        <taxon>Burkholderia</taxon>
        <taxon>Burkholderia cepacia complex</taxon>
    </lineage>
</organism>
<proteinExistence type="predicted"/>
<name>A0A108E5H6_9BURK</name>
<sequence length="87" mass="9913">MRGLVTAAAAGQDRDGALRWLGQRLAHEHLLIAENRDMRRLPRDPFEHFAHDVGRVVHELLHGSGFLTMVRSPAARMQRRLASYCGW</sequence>
<accession>A0A108E5H6</accession>
<evidence type="ECO:0000313" key="1">
    <source>
        <dbReference type="EMBL" id="KWN05063.1"/>
    </source>
</evidence>
<gene>
    <name evidence="1" type="ORF">WT83_30055</name>
</gene>
<reference evidence="1 2" key="1">
    <citation type="submission" date="2015-11" db="EMBL/GenBank/DDBJ databases">
        <title>Expanding the genomic diversity of Burkholderia species for the development of highly accurate diagnostics.</title>
        <authorList>
            <person name="Sahl J."/>
            <person name="Keim P."/>
            <person name="Wagner D."/>
        </authorList>
    </citation>
    <scope>NUCLEOTIDE SEQUENCE [LARGE SCALE GENOMIC DNA]</scope>
    <source>
        <strain evidence="1 2">MSMB793WGS</strain>
    </source>
</reference>
<dbReference type="EMBL" id="LPLZ01000087">
    <property type="protein sequence ID" value="KWN05063.1"/>
    <property type="molecule type" value="Genomic_DNA"/>
</dbReference>
<comment type="caution">
    <text evidence="1">The sequence shown here is derived from an EMBL/GenBank/DDBJ whole genome shotgun (WGS) entry which is preliminary data.</text>
</comment>
<dbReference type="AlphaFoldDB" id="A0A108E5H6"/>
<protein>
    <submittedName>
        <fullName evidence="1">Uncharacterized protein</fullName>
    </submittedName>
</protein>
<dbReference type="Proteomes" id="UP000068016">
    <property type="component" value="Unassembled WGS sequence"/>
</dbReference>